<keyword evidence="1" id="KW-0472">Membrane</keyword>
<organism evidence="2 3">
    <name type="scientific">Sphaeroforma arctica JP610</name>
    <dbReference type="NCBI Taxonomy" id="667725"/>
    <lineage>
        <taxon>Eukaryota</taxon>
        <taxon>Ichthyosporea</taxon>
        <taxon>Ichthyophonida</taxon>
        <taxon>Sphaeroforma</taxon>
    </lineage>
</organism>
<dbReference type="AlphaFoldDB" id="A0A0L0FIF9"/>
<feature type="transmembrane region" description="Helical" evidence="1">
    <location>
        <begin position="73"/>
        <end position="96"/>
    </location>
</feature>
<keyword evidence="1" id="KW-0812">Transmembrane</keyword>
<evidence type="ECO:0000313" key="3">
    <source>
        <dbReference type="Proteomes" id="UP000054560"/>
    </source>
</evidence>
<proteinExistence type="predicted"/>
<sequence>MVPLTSVKNKTKNNINGEKGGKEDLSKFKCNKFSSADIASHARMVSAVVDMAALRAGKKNRQRTTLSTKRKHWLMGLIILLIVMGANGLIAGVLIWTEQMKALMILTFVLVEMALCQQILSFLFYLFYTEHMITASEQSMSRNWTKLLSGTLFITTIVCLYTGALTTYWMTNSIDSSLPGNGTYVLNNTVIAYQGPVESEIDSM</sequence>
<dbReference type="EMBL" id="KQ243057">
    <property type="protein sequence ID" value="KNC76540.1"/>
    <property type="molecule type" value="Genomic_DNA"/>
</dbReference>
<feature type="transmembrane region" description="Helical" evidence="1">
    <location>
        <begin position="102"/>
        <end position="127"/>
    </location>
</feature>
<feature type="transmembrane region" description="Helical" evidence="1">
    <location>
        <begin position="147"/>
        <end position="170"/>
    </location>
</feature>
<protein>
    <submittedName>
        <fullName evidence="2">Uncharacterized protein</fullName>
    </submittedName>
</protein>
<reference evidence="2 3" key="1">
    <citation type="submission" date="2011-02" db="EMBL/GenBank/DDBJ databases">
        <title>The Genome Sequence of Sphaeroforma arctica JP610.</title>
        <authorList>
            <consortium name="The Broad Institute Genome Sequencing Platform"/>
            <person name="Russ C."/>
            <person name="Cuomo C."/>
            <person name="Young S.K."/>
            <person name="Zeng Q."/>
            <person name="Gargeya S."/>
            <person name="Alvarado L."/>
            <person name="Berlin A."/>
            <person name="Chapman S.B."/>
            <person name="Chen Z."/>
            <person name="Freedman E."/>
            <person name="Gellesch M."/>
            <person name="Goldberg J."/>
            <person name="Griggs A."/>
            <person name="Gujja S."/>
            <person name="Heilman E."/>
            <person name="Heiman D."/>
            <person name="Howarth C."/>
            <person name="Mehta T."/>
            <person name="Neiman D."/>
            <person name="Pearson M."/>
            <person name="Roberts A."/>
            <person name="Saif S."/>
            <person name="Shea T."/>
            <person name="Shenoy N."/>
            <person name="Sisk P."/>
            <person name="Stolte C."/>
            <person name="Sykes S."/>
            <person name="White J."/>
            <person name="Yandava C."/>
            <person name="Burger G."/>
            <person name="Gray M.W."/>
            <person name="Holland P.W.H."/>
            <person name="King N."/>
            <person name="Lang F.B.F."/>
            <person name="Roger A.J."/>
            <person name="Ruiz-Trillo I."/>
            <person name="Haas B."/>
            <person name="Nusbaum C."/>
            <person name="Birren B."/>
        </authorList>
    </citation>
    <scope>NUCLEOTIDE SEQUENCE [LARGE SCALE GENOMIC DNA]</scope>
    <source>
        <strain evidence="2 3">JP610</strain>
    </source>
</reference>
<accession>A0A0L0FIF9</accession>
<name>A0A0L0FIF9_9EUKA</name>
<dbReference type="Proteomes" id="UP000054560">
    <property type="component" value="Unassembled WGS sequence"/>
</dbReference>
<dbReference type="RefSeq" id="XP_014150442.1">
    <property type="nucleotide sequence ID" value="XM_014294967.1"/>
</dbReference>
<keyword evidence="1" id="KW-1133">Transmembrane helix</keyword>
<evidence type="ECO:0000256" key="1">
    <source>
        <dbReference type="SAM" id="Phobius"/>
    </source>
</evidence>
<evidence type="ECO:0000313" key="2">
    <source>
        <dbReference type="EMBL" id="KNC76540.1"/>
    </source>
</evidence>
<feature type="non-terminal residue" evidence="2">
    <location>
        <position position="204"/>
    </location>
</feature>
<keyword evidence="3" id="KW-1185">Reference proteome</keyword>
<gene>
    <name evidence="2" type="ORF">SARC_10962</name>
</gene>
<dbReference type="GeneID" id="25911466"/>